<feature type="chain" id="PRO_5040287016" evidence="2">
    <location>
        <begin position="19"/>
        <end position="145"/>
    </location>
</feature>
<sequence length="145" mass="17038">MWASIFFTFFFLSSCLFSSYFGMKYMCTCLCYWTFSFLLPHILQLNITCLLSASDLTYISYAPNARLLASFTVTFSWASNWVEWLVDCVQLSTSMTSYFSCLLTIMALKSILLRRNTHNPIPKRITNVAHIRYLYVNLIHYNLFY</sequence>
<evidence type="ECO:0000256" key="1">
    <source>
        <dbReference type="SAM" id="Phobius"/>
    </source>
</evidence>
<dbReference type="AlphaFoldDB" id="A0A9P5TQ38"/>
<name>A0A9P5TQ38_GYMJU</name>
<feature type="signal peptide" evidence="2">
    <location>
        <begin position="1"/>
        <end position="18"/>
    </location>
</feature>
<accession>A0A9P5TQ38</accession>
<keyword evidence="1" id="KW-0472">Membrane</keyword>
<keyword evidence="4" id="KW-1185">Reference proteome</keyword>
<gene>
    <name evidence="3" type="ORF">CPB84DRAFT_682694</name>
</gene>
<feature type="transmembrane region" description="Helical" evidence="1">
    <location>
        <begin position="33"/>
        <end position="53"/>
    </location>
</feature>
<evidence type="ECO:0000256" key="2">
    <source>
        <dbReference type="SAM" id="SignalP"/>
    </source>
</evidence>
<feature type="transmembrane region" description="Helical" evidence="1">
    <location>
        <begin position="94"/>
        <end position="113"/>
    </location>
</feature>
<reference evidence="3" key="1">
    <citation type="submission" date="2020-11" db="EMBL/GenBank/DDBJ databases">
        <authorList>
            <consortium name="DOE Joint Genome Institute"/>
            <person name="Ahrendt S."/>
            <person name="Riley R."/>
            <person name="Andreopoulos W."/>
            <person name="LaButti K."/>
            <person name="Pangilinan J."/>
            <person name="Ruiz-duenas F.J."/>
            <person name="Barrasa J.M."/>
            <person name="Sanchez-Garcia M."/>
            <person name="Camarero S."/>
            <person name="Miyauchi S."/>
            <person name="Serrano A."/>
            <person name="Linde D."/>
            <person name="Babiker R."/>
            <person name="Drula E."/>
            <person name="Ayuso-Fernandez I."/>
            <person name="Pacheco R."/>
            <person name="Padilla G."/>
            <person name="Ferreira P."/>
            <person name="Barriuso J."/>
            <person name="Kellner H."/>
            <person name="Castanera R."/>
            <person name="Alfaro M."/>
            <person name="Ramirez L."/>
            <person name="Pisabarro A.G."/>
            <person name="Kuo A."/>
            <person name="Tritt A."/>
            <person name="Lipzen A."/>
            <person name="He G."/>
            <person name="Yan M."/>
            <person name="Ng V."/>
            <person name="Cullen D."/>
            <person name="Martin F."/>
            <person name="Rosso M.-N."/>
            <person name="Henrissat B."/>
            <person name="Hibbett D."/>
            <person name="Martinez A.T."/>
            <person name="Grigoriev I.V."/>
        </authorList>
    </citation>
    <scope>NUCLEOTIDE SEQUENCE</scope>
    <source>
        <strain evidence="3">AH 44721</strain>
    </source>
</reference>
<comment type="caution">
    <text evidence="3">The sequence shown here is derived from an EMBL/GenBank/DDBJ whole genome shotgun (WGS) entry which is preliminary data.</text>
</comment>
<dbReference type="EMBL" id="JADNYJ010000026">
    <property type="protein sequence ID" value="KAF8904491.1"/>
    <property type="molecule type" value="Genomic_DNA"/>
</dbReference>
<dbReference type="Proteomes" id="UP000724874">
    <property type="component" value="Unassembled WGS sequence"/>
</dbReference>
<keyword evidence="1" id="KW-0812">Transmembrane</keyword>
<evidence type="ECO:0000313" key="4">
    <source>
        <dbReference type="Proteomes" id="UP000724874"/>
    </source>
</evidence>
<protein>
    <submittedName>
        <fullName evidence="3">Uncharacterized protein</fullName>
    </submittedName>
</protein>
<keyword evidence="2" id="KW-0732">Signal</keyword>
<organism evidence="3 4">
    <name type="scientific">Gymnopilus junonius</name>
    <name type="common">Spectacular rustgill mushroom</name>
    <name type="synonym">Gymnopilus spectabilis subsp. junonius</name>
    <dbReference type="NCBI Taxonomy" id="109634"/>
    <lineage>
        <taxon>Eukaryota</taxon>
        <taxon>Fungi</taxon>
        <taxon>Dikarya</taxon>
        <taxon>Basidiomycota</taxon>
        <taxon>Agaricomycotina</taxon>
        <taxon>Agaricomycetes</taxon>
        <taxon>Agaricomycetidae</taxon>
        <taxon>Agaricales</taxon>
        <taxon>Agaricineae</taxon>
        <taxon>Hymenogastraceae</taxon>
        <taxon>Gymnopilus</taxon>
    </lineage>
</organism>
<evidence type="ECO:0000313" key="3">
    <source>
        <dbReference type="EMBL" id="KAF8904491.1"/>
    </source>
</evidence>
<proteinExistence type="predicted"/>
<keyword evidence="1" id="KW-1133">Transmembrane helix</keyword>